<gene>
    <name evidence="1" type="ORF">HICCMSTLAB_LOCUS12657</name>
</gene>
<keyword evidence="2" id="KW-1185">Reference proteome</keyword>
<dbReference type="Pfam" id="PF10036">
    <property type="entry name" value="RLL"/>
    <property type="match status" value="1"/>
</dbReference>
<dbReference type="InterPro" id="IPR019265">
    <property type="entry name" value="RTRAF"/>
</dbReference>
<protein>
    <submittedName>
        <fullName evidence="1">Translation and transport factor protein (Pongo abelii)</fullName>
    </submittedName>
</protein>
<dbReference type="EMBL" id="CAJNRD030001124">
    <property type="protein sequence ID" value="CAG5107254.1"/>
    <property type="molecule type" value="Genomic_DNA"/>
</dbReference>
<evidence type="ECO:0000313" key="1">
    <source>
        <dbReference type="EMBL" id="CAG5107254.1"/>
    </source>
</evidence>
<accession>A0A8J2MYA3</accession>
<proteinExistence type="predicted"/>
<reference evidence="1" key="1">
    <citation type="submission" date="2021-04" db="EMBL/GenBank/DDBJ databases">
        <authorList>
            <person name="Chebbi M.A.C M."/>
        </authorList>
    </citation>
    <scope>NUCLEOTIDE SEQUENCE</scope>
</reference>
<organism evidence="1 2">
    <name type="scientific">Cotesia congregata</name>
    <name type="common">Parasitoid wasp</name>
    <name type="synonym">Apanteles congregatus</name>
    <dbReference type="NCBI Taxonomy" id="51543"/>
    <lineage>
        <taxon>Eukaryota</taxon>
        <taxon>Metazoa</taxon>
        <taxon>Ecdysozoa</taxon>
        <taxon>Arthropoda</taxon>
        <taxon>Hexapoda</taxon>
        <taxon>Insecta</taxon>
        <taxon>Pterygota</taxon>
        <taxon>Neoptera</taxon>
        <taxon>Endopterygota</taxon>
        <taxon>Hymenoptera</taxon>
        <taxon>Apocrita</taxon>
        <taxon>Ichneumonoidea</taxon>
        <taxon>Braconidae</taxon>
        <taxon>Microgastrinae</taxon>
        <taxon>Cotesia</taxon>
    </lineage>
</organism>
<evidence type="ECO:0000313" key="2">
    <source>
        <dbReference type="Proteomes" id="UP000786811"/>
    </source>
</evidence>
<dbReference type="PANTHER" id="PTHR15924">
    <property type="entry name" value="CLE"/>
    <property type="match status" value="1"/>
</dbReference>
<sequence length="245" mass="27992">MFKQKLKSLDYMFWDKVNANDTEHFRKLVSWLEDQKIRHYTIEDRAGLREITKPDWDKSFDKFILDVGCPVTTSNLDKLEWLIGLAVRLEYEDNLNKYQKVTKNKEADAAVPSIKSTNPLDNLDFESNEFKDRVNAMAKLLKVAQHPDHRVTLEACSKYVTQRLNSNALKNPSSVVIKGKPFPIMETEMGFDMGDKVLNNTAKALSLLYIQDLRNLQTGINEAIVAVQNITADPKTDTKAGRVGR</sequence>
<dbReference type="OrthoDB" id="514167at2759"/>
<comment type="caution">
    <text evidence="1">The sequence shown here is derived from an EMBL/GenBank/DDBJ whole genome shotgun (WGS) entry which is preliminary data.</text>
</comment>
<dbReference type="AlphaFoldDB" id="A0A8J2MYA3"/>
<name>A0A8J2MYA3_COTCN</name>
<dbReference type="Proteomes" id="UP000786811">
    <property type="component" value="Unassembled WGS sequence"/>
</dbReference>